<evidence type="ECO:0000313" key="1">
    <source>
        <dbReference type="EMBL" id="RIA87768.1"/>
    </source>
</evidence>
<dbReference type="OrthoDB" id="10376647at2759"/>
<accession>A0A397SP33</accession>
<dbReference type="EMBL" id="QKYT01000293">
    <property type="protein sequence ID" value="RIA87768.1"/>
    <property type="molecule type" value="Genomic_DNA"/>
</dbReference>
<organism evidence="1 2">
    <name type="scientific">Glomus cerebriforme</name>
    <dbReference type="NCBI Taxonomy" id="658196"/>
    <lineage>
        <taxon>Eukaryota</taxon>
        <taxon>Fungi</taxon>
        <taxon>Fungi incertae sedis</taxon>
        <taxon>Mucoromycota</taxon>
        <taxon>Glomeromycotina</taxon>
        <taxon>Glomeromycetes</taxon>
        <taxon>Glomerales</taxon>
        <taxon>Glomeraceae</taxon>
        <taxon>Glomus</taxon>
    </lineage>
</organism>
<keyword evidence="2" id="KW-1185">Reference proteome</keyword>
<sequence length="134" mass="15566">MEKLPILEQMEQIVQAENKSIPDHQKVAKELEPLYKIKKFNLNNIRGIPIKFYVWDQSACGPKLIIEDNGKVVGAKNDCNKCQIVRAKMILENKDIFEWDVIFEKNYNSAWVGVCASENFNYESWPEINPLDGY</sequence>
<proteinExistence type="predicted"/>
<dbReference type="AlphaFoldDB" id="A0A397SP33"/>
<gene>
    <name evidence="1" type="ORF">C1645_827287</name>
</gene>
<comment type="caution">
    <text evidence="1">The sequence shown here is derived from an EMBL/GenBank/DDBJ whole genome shotgun (WGS) entry which is preliminary data.</text>
</comment>
<reference evidence="1 2" key="1">
    <citation type="submission" date="2018-06" db="EMBL/GenBank/DDBJ databases">
        <title>Comparative genomics reveals the genomic features of Rhizophagus irregularis, R. cerebriforme, R. diaphanum and Gigaspora rosea, and their symbiotic lifestyle signature.</title>
        <authorList>
            <person name="Morin E."/>
            <person name="San Clemente H."/>
            <person name="Chen E.C.H."/>
            <person name="De La Providencia I."/>
            <person name="Hainaut M."/>
            <person name="Kuo A."/>
            <person name="Kohler A."/>
            <person name="Murat C."/>
            <person name="Tang N."/>
            <person name="Roy S."/>
            <person name="Loubradou J."/>
            <person name="Henrissat B."/>
            <person name="Grigoriev I.V."/>
            <person name="Corradi N."/>
            <person name="Roux C."/>
            <person name="Martin F.M."/>
        </authorList>
    </citation>
    <scope>NUCLEOTIDE SEQUENCE [LARGE SCALE GENOMIC DNA]</scope>
    <source>
        <strain evidence="1 2">DAOM 227022</strain>
    </source>
</reference>
<name>A0A397SP33_9GLOM</name>
<protein>
    <submittedName>
        <fullName evidence="1">Uncharacterized protein</fullName>
    </submittedName>
</protein>
<evidence type="ECO:0000313" key="2">
    <source>
        <dbReference type="Proteomes" id="UP000265703"/>
    </source>
</evidence>
<dbReference type="Proteomes" id="UP000265703">
    <property type="component" value="Unassembled WGS sequence"/>
</dbReference>